<proteinExistence type="predicted"/>
<dbReference type="AlphaFoldDB" id="A0A159Z093"/>
<organism evidence="1 2">
    <name type="scientific">Frigidibacter mobilis</name>
    <dbReference type="NCBI Taxonomy" id="1335048"/>
    <lineage>
        <taxon>Bacteria</taxon>
        <taxon>Pseudomonadati</taxon>
        <taxon>Pseudomonadota</taxon>
        <taxon>Alphaproteobacteria</taxon>
        <taxon>Rhodobacterales</taxon>
        <taxon>Paracoccaceae</taxon>
        <taxon>Frigidibacter</taxon>
    </lineage>
</organism>
<dbReference type="Proteomes" id="UP000076128">
    <property type="component" value="Chromosome"/>
</dbReference>
<sequence>MMTILEAFLHRAFLLEDIGAELGKGVPKRRPKGAKKTGVAAT</sequence>
<name>A0A159Z093_9RHOB</name>
<accession>A0A159Z093</accession>
<protein>
    <submittedName>
        <fullName evidence="1">Uncharacterized protein</fullName>
    </submittedName>
</protein>
<keyword evidence="2" id="KW-1185">Reference proteome</keyword>
<evidence type="ECO:0000313" key="1">
    <source>
        <dbReference type="EMBL" id="AMY68302.1"/>
    </source>
</evidence>
<evidence type="ECO:0000313" key="2">
    <source>
        <dbReference type="Proteomes" id="UP000076128"/>
    </source>
</evidence>
<dbReference type="KEGG" id="daa:AKL17_1043"/>
<gene>
    <name evidence="1" type="ORF">AKL17_1043</name>
</gene>
<reference evidence="1 2" key="1">
    <citation type="submission" date="2015-09" db="EMBL/GenBank/DDBJ databases">
        <title>Complete genome sequence of Defluviimonas alba cai42t isolated from an oilfield in Xinjiang.</title>
        <authorList>
            <person name="Geng S."/>
            <person name="Pan X."/>
            <person name="Wu X."/>
        </authorList>
    </citation>
    <scope>NUCLEOTIDE SEQUENCE [LARGE SCALE GENOMIC DNA]</scope>
    <source>
        <strain evidence="2">cai42</strain>
    </source>
</reference>
<dbReference type="EMBL" id="CP012661">
    <property type="protein sequence ID" value="AMY68302.1"/>
    <property type="molecule type" value="Genomic_DNA"/>
</dbReference>